<dbReference type="Gene3D" id="1.10.560.10">
    <property type="entry name" value="GroEL-like equatorial domain"/>
    <property type="match status" value="1"/>
</dbReference>
<protein>
    <submittedName>
        <fullName evidence="7">Uncharacterized protein</fullName>
    </submittedName>
</protein>
<dbReference type="GO" id="GO:0005524">
    <property type="term" value="F:ATP binding"/>
    <property type="evidence" value="ECO:0007669"/>
    <property type="project" value="UniProtKB-KW"/>
</dbReference>
<keyword evidence="8" id="KW-1185">Reference proteome</keyword>
<keyword evidence="2 6" id="KW-0547">Nucleotide-binding</keyword>
<keyword evidence="3 6" id="KW-0067">ATP-binding</keyword>
<name>A0AAN7TJ41_9MYCE</name>
<comment type="caution">
    <text evidence="7">The sequence shown here is derived from an EMBL/GenBank/DDBJ whole genome shotgun (WGS) entry which is preliminary data.</text>
</comment>
<dbReference type="Gene3D" id="3.30.260.10">
    <property type="entry name" value="TCP-1-like chaperonin intermediate domain"/>
    <property type="match status" value="1"/>
</dbReference>
<evidence type="ECO:0000256" key="1">
    <source>
        <dbReference type="ARBA" id="ARBA00008020"/>
    </source>
</evidence>
<evidence type="ECO:0000313" key="8">
    <source>
        <dbReference type="Proteomes" id="UP001344447"/>
    </source>
</evidence>
<comment type="function">
    <text evidence="5">Molecular chaperone; assists the folding of proteins upon ATP hydrolysis. Known to play a role, in vitro, in the folding of actin and tubulin.</text>
</comment>
<dbReference type="SUPFAM" id="SSF52029">
    <property type="entry name" value="GroEL apical domain-like"/>
    <property type="match status" value="1"/>
</dbReference>
<dbReference type="InterPro" id="IPR002194">
    <property type="entry name" value="Chaperonin_TCP-1_CS"/>
</dbReference>
<dbReference type="SUPFAM" id="SSF54849">
    <property type="entry name" value="GroEL-intermediate domain like"/>
    <property type="match status" value="1"/>
</dbReference>
<evidence type="ECO:0000256" key="3">
    <source>
        <dbReference type="ARBA" id="ARBA00022840"/>
    </source>
</evidence>
<reference evidence="7 8" key="1">
    <citation type="submission" date="2023-11" db="EMBL/GenBank/DDBJ databases">
        <title>Dfirmibasis_genome.</title>
        <authorList>
            <person name="Edelbroek B."/>
            <person name="Kjellin J."/>
            <person name="Jerlstrom-Hultqvist J."/>
            <person name="Soderbom F."/>
        </authorList>
    </citation>
    <scope>NUCLEOTIDE SEQUENCE [LARGE SCALE GENOMIC DNA]</scope>
    <source>
        <strain evidence="7 8">TNS-C-14</strain>
    </source>
</reference>
<evidence type="ECO:0000256" key="2">
    <source>
        <dbReference type="ARBA" id="ARBA00022741"/>
    </source>
</evidence>
<dbReference type="InterPro" id="IPR027409">
    <property type="entry name" value="GroEL-like_apical_dom_sf"/>
</dbReference>
<dbReference type="PROSITE" id="PS00751">
    <property type="entry name" value="TCP1_2"/>
    <property type="match status" value="1"/>
</dbReference>
<dbReference type="PRINTS" id="PR00304">
    <property type="entry name" value="TCOMPLEXTCP1"/>
</dbReference>
<dbReference type="Proteomes" id="UP001344447">
    <property type="component" value="Unassembled WGS sequence"/>
</dbReference>
<evidence type="ECO:0000313" key="7">
    <source>
        <dbReference type="EMBL" id="KAK5574517.1"/>
    </source>
</evidence>
<dbReference type="PROSITE" id="PS00995">
    <property type="entry name" value="TCP1_3"/>
    <property type="match status" value="1"/>
</dbReference>
<dbReference type="Pfam" id="PF00118">
    <property type="entry name" value="Cpn60_TCP1"/>
    <property type="match status" value="1"/>
</dbReference>
<proteinExistence type="inferred from homology"/>
<comment type="similarity">
    <text evidence="1 6">Belongs to the TCP-1 chaperonin family.</text>
</comment>
<dbReference type="SUPFAM" id="SSF48592">
    <property type="entry name" value="GroEL equatorial domain-like"/>
    <property type="match status" value="1"/>
</dbReference>
<sequence length="637" mass="71637">MKNFLNGNEESSLFNFDPNQNSHLEILNGENALQSSINSALSIFSILKTSLGPRSMSKLIIKDNGQYIISNDGATILSNIKVEHPAAVILVNIALSQDREIGDGTTSIVLLAGEILKSLTKLYFKSKLEGKPIHQTTITKILYQLLEKVNTILDSISVEYDNSTTDTLFKLAGVALGTKHYSYWTKSLTSITIDAIQNSMIKQYSSTISLPTEFNESNRMVVDIKNNIQICKLQGGNIDQSCFRKGLIIKTKQIPSLTFINRINVDSNNNSGGENIKLKTIIIGYDINKHIESTQSIHRTIKSTQEMSRYYGINDGLLLNLVDRLIRNNVNLVFFRYKVTDFLAQLLYSNNISMVQDFNDSNENNIDTDTIVKRLSILTNSIPIMKYDELDFHLLQQEQLRKEQLGKEQQPQQKDFGVDSCFGTISNFEIISKFEDDFYIYLNNNFKSNRLSCIMLRGPTKDIVDDLEIGIIDSLYLIKSSLESTPMIVYGGGCCEMAISMKLLEYSNSIDLISNCNNNNENNMINLDQNYWKKEISKTLSECFQIIPSILVMNAYNSCSNIKSPLETIAELSTLHSKDKGTKCSLGIDGWTGEIKNMKQMNIIEPLILKKSIIVSSIEAVIALLRIDTIVSSSSFI</sequence>
<dbReference type="CDD" id="cd00309">
    <property type="entry name" value="chaperonin_type_I_II"/>
    <property type="match status" value="1"/>
</dbReference>
<dbReference type="GO" id="GO:0140662">
    <property type="term" value="F:ATP-dependent protein folding chaperone"/>
    <property type="evidence" value="ECO:0007669"/>
    <property type="project" value="InterPro"/>
</dbReference>
<dbReference type="InterPro" id="IPR017998">
    <property type="entry name" value="Chaperone_TCP-1"/>
</dbReference>
<dbReference type="GO" id="GO:0016887">
    <property type="term" value="F:ATP hydrolysis activity"/>
    <property type="evidence" value="ECO:0007669"/>
    <property type="project" value="InterPro"/>
</dbReference>
<dbReference type="AlphaFoldDB" id="A0AAN7TJ41"/>
<dbReference type="InterPro" id="IPR002423">
    <property type="entry name" value="Cpn60/GroEL/TCP-1"/>
</dbReference>
<organism evidence="7 8">
    <name type="scientific">Dictyostelium firmibasis</name>
    <dbReference type="NCBI Taxonomy" id="79012"/>
    <lineage>
        <taxon>Eukaryota</taxon>
        <taxon>Amoebozoa</taxon>
        <taxon>Evosea</taxon>
        <taxon>Eumycetozoa</taxon>
        <taxon>Dictyostelia</taxon>
        <taxon>Dictyosteliales</taxon>
        <taxon>Dictyosteliaceae</taxon>
        <taxon>Dictyostelium</taxon>
    </lineage>
</organism>
<dbReference type="PROSITE" id="PS00750">
    <property type="entry name" value="TCP1_1"/>
    <property type="match status" value="1"/>
</dbReference>
<keyword evidence="4 6" id="KW-0143">Chaperone</keyword>
<evidence type="ECO:0000256" key="6">
    <source>
        <dbReference type="RuleBase" id="RU004187"/>
    </source>
</evidence>
<accession>A0AAN7TJ41</accession>
<dbReference type="InterPro" id="IPR027410">
    <property type="entry name" value="TCP-1-like_intermed_sf"/>
</dbReference>
<evidence type="ECO:0000256" key="5">
    <source>
        <dbReference type="ARBA" id="ARBA00024677"/>
    </source>
</evidence>
<gene>
    <name evidence="7" type="ORF">RB653_009770</name>
</gene>
<dbReference type="EMBL" id="JAVFKY010000006">
    <property type="protein sequence ID" value="KAK5574517.1"/>
    <property type="molecule type" value="Genomic_DNA"/>
</dbReference>
<dbReference type="InterPro" id="IPR027413">
    <property type="entry name" value="GROEL-like_equatorial_sf"/>
</dbReference>
<dbReference type="PANTHER" id="PTHR11353">
    <property type="entry name" value="CHAPERONIN"/>
    <property type="match status" value="1"/>
</dbReference>
<dbReference type="Gene3D" id="3.50.7.10">
    <property type="entry name" value="GroEL"/>
    <property type="match status" value="1"/>
</dbReference>
<evidence type="ECO:0000256" key="4">
    <source>
        <dbReference type="ARBA" id="ARBA00023186"/>
    </source>
</evidence>
<dbReference type="GO" id="GO:0051082">
    <property type="term" value="F:unfolded protein binding"/>
    <property type="evidence" value="ECO:0007669"/>
    <property type="project" value="InterPro"/>
</dbReference>